<keyword evidence="9" id="KW-1185">Reference proteome</keyword>
<keyword evidence="5" id="KW-0539">Nucleus</keyword>
<gene>
    <name evidence="8" type="primary">FGENESH: predicted gene_11.157</name>
    <name evidence="8" type="ORF">BN2166_0056610</name>
</gene>
<dbReference type="GO" id="GO:0005634">
    <property type="term" value="C:nucleus"/>
    <property type="evidence" value="ECO:0007669"/>
    <property type="project" value="UniProtKB-SubCell"/>
</dbReference>
<evidence type="ECO:0000256" key="1">
    <source>
        <dbReference type="ARBA" id="ARBA00004123"/>
    </source>
</evidence>
<sequence>MGKSSKRTLDESNAAPAASDAPAMEVDTPSASANPDSSSSPQKKKSKKEKKEKAAAGEDGEKDAPVGELAEIAKPLAVKKTGKHVLKLVKKASKSRHLKRGVKEVVKSIRKGEKGFWVTSKESLGLASSTKRPTSCVMVAEKAAKRKAGKEDNGEKAKELEREFGEEFEGVKKEVEALWAANPSSQPYTRIEPSQRQGMSFPLDPLDPVGALYSSQQPAQQQGQGEGYALPQQGYYAQQPPPQQPQQMIPPIHHGHSHPHPHSHAHSPYALPPLNQYAPPLHQQQQQQPHAPPQHRLAYTPQLPHPPQRPASASEAFVAGGSTSSRGTTPAMGLTTNAPLARSAAGSVGPQTPASGHAGLPQPQQAQAQQSPSTQGQGGQQQGHLLPKARSAMACSLCRKQKMKCEGPDKAPCRRCRAAGVDCVFEAPPAAPPRPRGTGVTEAWVESRFSQFEQRLSSLEQETSSSRALVPSNGSSAPSSSSISPQIVTDHDRRIATLEAQLYALQLTVQRQQLAASQPAPQQGMYGAPPQQQQAFPTFPGPANGGGAYAGGLKHEASDGDLHRGKRWKGDLQGTIAEPGTEEKDFIARGLVSEEEAQMCFESYHLTFAPQGLSNSPSDVPHLSFDETRRRSPFFLCVVVSIGARALSRFDTFHATYREAMRLARLCFIPTAFFGESNPHVHTIPPGADIAPSSTNAEDFLFPTFSNTAKTSPVSANGAPDPNSMLEPRLSTLSLKALFLLGLYHSLPELLAHSWMAGWRYLWPSAVLDFEQLSEDEKRGPVGRRLINVSRVGFIGWLWVSHYTYVRGQAGYITTGMDVMRHRLDVLAGSVYAEQPTDSVIRTNMEGNFILLKVYGKLCPAARLSYPTVEEVFEVVKDAMRDLDEWNKRNSAHMQEITSWGDSPDLKSIVPFHHTRQWLLMYIFRDFAADKLDLSDPQTREFARMAVESALVILRWGVESRVWMPFSVIGGYVHNVNVPCALFVLSTCTSLYPFDTDYSLLRPLLHRLNKQCDATIYGPAATPREIARAKKTKLDVQELDRWAFERGGEDDWAASGGGGGGGGAASSSSASAHGSATGEESAGLFGHEVTASLESLRMELNLWAKPLRAFEEDD</sequence>
<evidence type="ECO:0000256" key="5">
    <source>
        <dbReference type="ARBA" id="ARBA00023242"/>
    </source>
</evidence>
<evidence type="ECO:0000313" key="8">
    <source>
        <dbReference type="EMBL" id="CTR09800.1"/>
    </source>
</evidence>
<feature type="compositionally biased region" description="Low complexity" evidence="6">
    <location>
        <begin position="266"/>
        <end position="289"/>
    </location>
</feature>
<feature type="compositionally biased region" description="Low complexity" evidence="6">
    <location>
        <begin position="356"/>
        <end position="375"/>
    </location>
</feature>
<protein>
    <submittedName>
        <fullName evidence="8">BY PROTMAP: gi|342320207|gb|EGU12149.1| putative Microtubule-associated protein [Rhodotorula glutinis ATCC 204091]</fullName>
    </submittedName>
</protein>
<evidence type="ECO:0000256" key="3">
    <source>
        <dbReference type="ARBA" id="ARBA00023125"/>
    </source>
</evidence>
<evidence type="ECO:0000313" key="9">
    <source>
        <dbReference type="Proteomes" id="UP000199069"/>
    </source>
</evidence>
<feature type="compositionally biased region" description="Basic residues" evidence="6">
    <location>
        <begin position="253"/>
        <end position="265"/>
    </location>
</feature>
<dbReference type="Gene3D" id="4.10.240.10">
    <property type="entry name" value="Zn(2)-C6 fungal-type DNA-binding domain"/>
    <property type="match status" value="1"/>
</dbReference>
<dbReference type="EMBL" id="CWKI01000011">
    <property type="protein sequence ID" value="CTR09800.1"/>
    <property type="molecule type" value="Genomic_DNA"/>
</dbReference>
<feature type="compositionally biased region" description="Polar residues" evidence="6">
    <location>
        <begin position="458"/>
        <end position="467"/>
    </location>
</feature>
<dbReference type="InterPro" id="IPR051089">
    <property type="entry name" value="prtT"/>
</dbReference>
<dbReference type="STRING" id="5286.A0A0K3CMW8"/>
<feature type="compositionally biased region" description="Gly residues" evidence="6">
    <location>
        <begin position="1055"/>
        <end position="1064"/>
    </location>
</feature>
<proteinExistence type="predicted"/>
<keyword evidence="2" id="KW-0805">Transcription regulation</keyword>
<dbReference type="OMA" id="LWAKPLR"/>
<evidence type="ECO:0000256" key="6">
    <source>
        <dbReference type="SAM" id="MobiDB-lite"/>
    </source>
</evidence>
<dbReference type="SUPFAM" id="SSF55315">
    <property type="entry name" value="L30e-like"/>
    <property type="match status" value="1"/>
</dbReference>
<dbReference type="InterPro" id="IPR001138">
    <property type="entry name" value="Zn2Cys6_DnaBD"/>
</dbReference>
<dbReference type="SUPFAM" id="SSF57701">
    <property type="entry name" value="Zn2/Cys6 DNA-binding domain"/>
    <property type="match status" value="1"/>
</dbReference>
<dbReference type="CDD" id="cd00067">
    <property type="entry name" value="GAL4"/>
    <property type="match status" value="1"/>
</dbReference>
<feature type="region of interest" description="Disordered" evidence="6">
    <location>
        <begin position="1"/>
        <end position="67"/>
    </location>
</feature>
<dbReference type="GO" id="GO:0000981">
    <property type="term" value="F:DNA-binding transcription factor activity, RNA polymerase II-specific"/>
    <property type="evidence" value="ECO:0007669"/>
    <property type="project" value="InterPro"/>
</dbReference>
<feature type="compositionally biased region" description="Low complexity" evidence="6">
    <location>
        <begin position="1065"/>
        <end position="1083"/>
    </location>
</feature>
<feature type="region of interest" description="Disordered" evidence="6">
    <location>
        <begin position="458"/>
        <end position="486"/>
    </location>
</feature>
<evidence type="ECO:0000256" key="4">
    <source>
        <dbReference type="ARBA" id="ARBA00023163"/>
    </source>
</evidence>
<feature type="compositionally biased region" description="Low complexity" evidence="6">
    <location>
        <begin position="471"/>
        <end position="485"/>
    </location>
</feature>
<feature type="compositionally biased region" description="Low complexity" evidence="6">
    <location>
        <begin position="14"/>
        <end position="41"/>
    </location>
</feature>
<feature type="compositionally biased region" description="Polar residues" evidence="6">
    <location>
        <begin position="182"/>
        <end position="198"/>
    </location>
</feature>
<dbReference type="PANTHER" id="PTHR31845:SF17">
    <property type="entry name" value="ZN(II)2CYS6 TRANSCRIPTION FACTOR (EUROFUNG)"/>
    <property type="match status" value="1"/>
</dbReference>
<dbReference type="Gene3D" id="3.30.1330.30">
    <property type="match status" value="2"/>
</dbReference>
<evidence type="ECO:0000259" key="7">
    <source>
        <dbReference type="PROSITE" id="PS50048"/>
    </source>
</evidence>
<feature type="region of interest" description="Disordered" evidence="6">
    <location>
        <begin position="179"/>
        <end position="387"/>
    </location>
</feature>
<name>A0A0K3CMW8_RHOTO</name>
<evidence type="ECO:0000256" key="2">
    <source>
        <dbReference type="ARBA" id="ARBA00023015"/>
    </source>
</evidence>
<dbReference type="InterPro" id="IPR029064">
    <property type="entry name" value="Ribosomal_eL30-like_sf"/>
</dbReference>
<dbReference type="InterPro" id="IPR036864">
    <property type="entry name" value="Zn2-C6_fun-type_DNA-bd_sf"/>
</dbReference>
<organism evidence="8 9">
    <name type="scientific">Rhodotorula toruloides</name>
    <name type="common">Yeast</name>
    <name type="synonym">Rhodosporidium toruloides</name>
    <dbReference type="NCBI Taxonomy" id="5286"/>
    <lineage>
        <taxon>Eukaryota</taxon>
        <taxon>Fungi</taxon>
        <taxon>Dikarya</taxon>
        <taxon>Basidiomycota</taxon>
        <taxon>Pucciniomycotina</taxon>
        <taxon>Microbotryomycetes</taxon>
        <taxon>Sporidiobolales</taxon>
        <taxon>Sporidiobolaceae</taxon>
        <taxon>Rhodotorula</taxon>
    </lineage>
</organism>
<keyword evidence="3" id="KW-0238">DNA-binding</keyword>
<dbReference type="PANTHER" id="PTHR31845">
    <property type="entry name" value="FINGER DOMAIN PROTEIN, PUTATIVE-RELATED"/>
    <property type="match status" value="1"/>
</dbReference>
<dbReference type="Proteomes" id="UP000199069">
    <property type="component" value="Unassembled WGS sequence"/>
</dbReference>
<dbReference type="GO" id="GO:0000976">
    <property type="term" value="F:transcription cis-regulatory region binding"/>
    <property type="evidence" value="ECO:0007669"/>
    <property type="project" value="TreeGrafter"/>
</dbReference>
<feature type="region of interest" description="Disordered" evidence="6">
    <location>
        <begin position="1048"/>
        <end position="1083"/>
    </location>
</feature>
<dbReference type="Pfam" id="PF00172">
    <property type="entry name" value="Zn_clus"/>
    <property type="match status" value="1"/>
</dbReference>
<keyword evidence="4" id="KW-0804">Transcription</keyword>
<feature type="compositionally biased region" description="Polar residues" evidence="6">
    <location>
        <begin position="321"/>
        <end position="338"/>
    </location>
</feature>
<accession>A0A0K3CMW8</accession>
<dbReference type="SMART" id="SM00066">
    <property type="entry name" value="GAL4"/>
    <property type="match status" value="1"/>
</dbReference>
<dbReference type="PROSITE" id="PS50048">
    <property type="entry name" value="ZN2_CY6_FUNGAL_2"/>
    <property type="match status" value="1"/>
</dbReference>
<comment type="subcellular location">
    <subcellularLocation>
        <location evidence="1">Nucleus</location>
    </subcellularLocation>
</comment>
<dbReference type="PROSITE" id="PS00463">
    <property type="entry name" value="ZN2_CY6_FUNGAL_1"/>
    <property type="match status" value="1"/>
</dbReference>
<reference evidence="8 9" key="1">
    <citation type="submission" date="2015-07" db="EMBL/GenBank/DDBJ databases">
        <authorList>
            <person name="Cajimat M.N.B."/>
            <person name="Milazzo M.L."/>
            <person name="Fulhorst C.F."/>
        </authorList>
    </citation>
    <scope>NUCLEOTIDE SEQUENCE [LARGE SCALE GENOMIC DNA]</scope>
    <source>
        <strain evidence="8">Single colony</strain>
    </source>
</reference>
<dbReference type="GO" id="GO:0008270">
    <property type="term" value="F:zinc ion binding"/>
    <property type="evidence" value="ECO:0007669"/>
    <property type="project" value="InterPro"/>
</dbReference>
<feature type="domain" description="Zn(2)-C6 fungal-type" evidence="7">
    <location>
        <begin position="394"/>
        <end position="425"/>
    </location>
</feature>
<dbReference type="AlphaFoldDB" id="A0A0K3CMW8"/>